<protein>
    <submittedName>
        <fullName evidence="1">Uncharacterized protein</fullName>
    </submittedName>
</protein>
<gene>
    <name evidence="1" type="ORF">KIPB_002455</name>
</gene>
<evidence type="ECO:0000313" key="1">
    <source>
        <dbReference type="EMBL" id="GIQ81491.1"/>
    </source>
</evidence>
<dbReference type="Proteomes" id="UP000265618">
    <property type="component" value="Unassembled WGS sequence"/>
</dbReference>
<sequence length="88" mass="10607">EEEETSFQPTLTAHQPTRIRSHLRISQEGDTYLERVEREREAVEQRRMQAYQRQALSEMAECTFHPQTTDLPQHVRRVARQMQELRDQ</sequence>
<dbReference type="EMBL" id="BDIP01000410">
    <property type="protein sequence ID" value="GIQ81491.1"/>
    <property type="molecule type" value="Genomic_DNA"/>
</dbReference>
<evidence type="ECO:0000313" key="2">
    <source>
        <dbReference type="Proteomes" id="UP000265618"/>
    </source>
</evidence>
<dbReference type="AlphaFoldDB" id="A0A9K3GGN3"/>
<reference evidence="1 2" key="1">
    <citation type="journal article" date="2018" name="PLoS ONE">
        <title>The draft genome of Kipferlia bialata reveals reductive genome evolution in fornicate parasites.</title>
        <authorList>
            <person name="Tanifuji G."/>
            <person name="Takabayashi S."/>
            <person name="Kume K."/>
            <person name="Takagi M."/>
            <person name="Nakayama T."/>
            <person name="Kamikawa R."/>
            <person name="Inagaki Y."/>
            <person name="Hashimoto T."/>
        </authorList>
    </citation>
    <scope>NUCLEOTIDE SEQUENCE [LARGE SCALE GENOMIC DNA]</scope>
    <source>
        <strain evidence="1">NY0173</strain>
    </source>
</reference>
<comment type="caution">
    <text evidence="1">The sequence shown here is derived from an EMBL/GenBank/DDBJ whole genome shotgun (WGS) entry which is preliminary data.</text>
</comment>
<proteinExistence type="predicted"/>
<organism evidence="1 2">
    <name type="scientific">Kipferlia bialata</name>
    <dbReference type="NCBI Taxonomy" id="797122"/>
    <lineage>
        <taxon>Eukaryota</taxon>
        <taxon>Metamonada</taxon>
        <taxon>Carpediemonas-like organisms</taxon>
        <taxon>Kipferlia</taxon>
    </lineage>
</organism>
<keyword evidence="2" id="KW-1185">Reference proteome</keyword>
<feature type="non-terminal residue" evidence="1">
    <location>
        <position position="1"/>
    </location>
</feature>
<accession>A0A9K3GGN3</accession>
<dbReference type="OrthoDB" id="70300at2759"/>
<name>A0A9K3GGN3_9EUKA</name>